<accession>A0AAN9U2L7</accession>
<evidence type="ECO:0000256" key="1">
    <source>
        <dbReference type="SAM" id="MobiDB-lite"/>
    </source>
</evidence>
<keyword evidence="3" id="KW-1185">Reference proteome</keyword>
<dbReference type="AlphaFoldDB" id="A0AAN9U2L7"/>
<dbReference type="EMBL" id="JAKJXP020000221">
    <property type="protein sequence ID" value="KAK7737850.1"/>
    <property type="molecule type" value="Genomic_DNA"/>
</dbReference>
<reference evidence="2 3" key="1">
    <citation type="submission" date="2024-02" db="EMBL/GenBank/DDBJ databases">
        <title>De novo assembly and annotation of 12 fungi associated with fruit tree decline syndrome in Ontario, Canada.</title>
        <authorList>
            <person name="Sulman M."/>
            <person name="Ellouze W."/>
            <person name="Ilyukhin E."/>
        </authorList>
    </citation>
    <scope>NUCLEOTIDE SEQUENCE [LARGE SCALE GENOMIC DNA]</scope>
    <source>
        <strain evidence="2 3">M11/M66-122</strain>
    </source>
</reference>
<dbReference type="Proteomes" id="UP001320420">
    <property type="component" value="Unassembled WGS sequence"/>
</dbReference>
<name>A0AAN9U2L7_9PEZI</name>
<sequence>MGIKKIDDIGPSGLDVTNTEPVSEEGSVLKLGEGADEAGAFAGTAHGITIGDETNRTILRKIYFRLMPIMSGLYAYAVS</sequence>
<organism evidence="2 3">
    <name type="scientific">Diatrype stigma</name>
    <dbReference type="NCBI Taxonomy" id="117547"/>
    <lineage>
        <taxon>Eukaryota</taxon>
        <taxon>Fungi</taxon>
        <taxon>Dikarya</taxon>
        <taxon>Ascomycota</taxon>
        <taxon>Pezizomycotina</taxon>
        <taxon>Sordariomycetes</taxon>
        <taxon>Xylariomycetidae</taxon>
        <taxon>Xylariales</taxon>
        <taxon>Diatrypaceae</taxon>
        <taxon>Diatrype</taxon>
    </lineage>
</organism>
<protein>
    <submittedName>
        <fullName evidence="2">Uncharacterized protein</fullName>
    </submittedName>
</protein>
<proteinExistence type="predicted"/>
<gene>
    <name evidence="2" type="ORF">SLS62_011425</name>
</gene>
<feature type="region of interest" description="Disordered" evidence="1">
    <location>
        <begin position="1"/>
        <end position="21"/>
    </location>
</feature>
<evidence type="ECO:0000313" key="3">
    <source>
        <dbReference type="Proteomes" id="UP001320420"/>
    </source>
</evidence>
<evidence type="ECO:0000313" key="2">
    <source>
        <dbReference type="EMBL" id="KAK7737850.1"/>
    </source>
</evidence>
<comment type="caution">
    <text evidence="2">The sequence shown here is derived from an EMBL/GenBank/DDBJ whole genome shotgun (WGS) entry which is preliminary data.</text>
</comment>